<evidence type="ECO:0000313" key="2">
    <source>
        <dbReference type="Proteomes" id="UP000004994"/>
    </source>
</evidence>
<dbReference type="EnsemblPlants" id="Solyc01g057475.1.1">
    <property type="protein sequence ID" value="Solyc01g057475.1.1"/>
    <property type="gene ID" value="Solyc01g057475.1"/>
</dbReference>
<reference evidence="1" key="2">
    <citation type="submission" date="2019-01" db="UniProtKB">
        <authorList>
            <consortium name="EnsemblPlants"/>
        </authorList>
    </citation>
    <scope>IDENTIFICATION</scope>
    <source>
        <strain evidence="1">cv. Heinz 1706</strain>
    </source>
</reference>
<dbReference type="InParanoid" id="A0A3Q7EE85"/>
<keyword evidence="2" id="KW-1185">Reference proteome</keyword>
<dbReference type="Gramene" id="Solyc01g057475.1.1">
    <property type="protein sequence ID" value="Solyc01g057475.1.1"/>
    <property type="gene ID" value="Solyc01g057475.1"/>
</dbReference>
<reference evidence="1" key="1">
    <citation type="journal article" date="2012" name="Nature">
        <title>The tomato genome sequence provides insights into fleshy fruit evolution.</title>
        <authorList>
            <consortium name="Tomato Genome Consortium"/>
        </authorList>
    </citation>
    <scope>NUCLEOTIDE SEQUENCE [LARGE SCALE GENOMIC DNA]</scope>
    <source>
        <strain evidence="1">cv. Heinz 1706</strain>
    </source>
</reference>
<protein>
    <submittedName>
        <fullName evidence="1">Uncharacterized protein</fullName>
    </submittedName>
</protein>
<organism evidence="1">
    <name type="scientific">Solanum lycopersicum</name>
    <name type="common">Tomato</name>
    <name type="synonym">Lycopersicon esculentum</name>
    <dbReference type="NCBI Taxonomy" id="4081"/>
    <lineage>
        <taxon>Eukaryota</taxon>
        <taxon>Viridiplantae</taxon>
        <taxon>Streptophyta</taxon>
        <taxon>Embryophyta</taxon>
        <taxon>Tracheophyta</taxon>
        <taxon>Spermatophyta</taxon>
        <taxon>Magnoliopsida</taxon>
        <taxon>eudicotyledons</taxon>
        <taxon>Gunneridae</taxon>
        <taxon>Pentapetalae</taxon>
        <taxon>asterids</taxon>
        <taxon>lamiids</taxon>
        <taxon>Solanales</taxon>
        <taxon>Solanaceae</taxon>
        <taxon>Solanoideae</taxon>
        <taxon>Solaneae</taxon>
        <taxon>Solanum</taxon>
        <taxon>Solanum subgen. Lycopersicon</taxon>
    </lineage>
</organism>
<accession>A0A3Q7EE85</accession>
<dbReference type="Proteomes" id="UP000004994">
    <property type="component" value="Chromosome 1"/>
</dbReference>
<proteinExistence type="predicted"/>
<dbReference type="AlphaFoldDB" id="A0A3Q7EE85"/>
<sequence length="96" mass="10754">MSAMTLSHLICCSELKNHIDSSANSNPQQTLLPKASQEMQMAGVKPNEVTLGALEARLCHKLQQEVQRKHYKFQQEGMPESFNILRISPSCIKSTL</sequence>
<evidence type="ECO:0000313" key="1">
    <source>
        <dbReference type="EnsemblPlants" id="Solyc01g057475.1.1"/>
    </source>
</evidence>
<name>A0A3Q7EE85_SOLLC</name>